<feature type="region of interest" description="Disordered" evidence="1">
    <location>
        <begin position="30"/>
        <end position="82"/>
    </location>
</feature>
<gene>
    <name evidence="2" type="ORF">NVV95_14240</name>
</gene>
<dbReference type="EMBL" id="JANTEZ010000005">
    <property type="protein sequence ID" value="MCS5715706.1"/>
    <property type="molecule type" value="Genomic_DNA"/>
</dbReference>
<evidence type="ECO:0000313" key="3">
    <source>
        <dbReference type="Proteomes" id="UP001165580"/>
    </source>
</evidence>
<proteinExistence type="predicted"/>
<name>A0ABT2GHK4_9MICO</name>
<protein>
    <submittedName>
        <fullName evidence="2">Uncharacterized protein</fullName>
    </submittedName>
</protein>
<organism evidence="2 3">
    <name type="scientific">Herbiconiux gentiana</name>
    <dbReference type="NCBI Taxonomy" id="2970912"/>
    <lineage>
        <taxon>Bacteria</taxon>
        <taxon>Bacillati</taxon>
        <taxon>Actinomycetota</taxon>
        <taxon>Actinomycetes</taxon>
        <taxon>Micrococcales</taxon>
        <taxon>Microbacteriaceae</taxon>
        <taxon>Herbiconiux</taxon>
    </lineage>
</organism>
<feature type="compositionally biased region" description="Low complexity" evidence="1">
    <location>
        <begin position="52"/>
        <end position="73"/>
    </location>
</feature>
<evidence type="ECO:0000256" key="1">
    <source>
        <dbReference type="SAM" id="MobiDB-lite"/>
    </source>
</evidence>
<comment type="caution">
    <text evidence="2">The sequence shown here is derived from an EMBL/GenBank/DDBJ whole genome shotgun (WGS) entry which is preliminary data.</text>
</comment>
<keyword evidence="3" id="KW-1185">Reference proteome</keyword>
<sequence length="192" mass="19417">MAGDRAAKRRVAGPVMLALSVGLALGGCAGILSPGQAGTPRTDSRTTEAPMSTDSGSSTGTDSGSSTQRSGTGELRTDLEPLTSRFPLLADAESVTWMSGTLGDDSVPGPSTYWIDAVVTLPAADAEKLAADTQPAPATADPVVESGLEAALPDGPYLTSDALDAAFSPGDIRTTAHLAADGRTLVLRSVFQ</sequence>
<dbReference type="Proteomes" id="UP001165580">
    <property type="component" value="Unassembled WGS sequence"/>
</dbReference>
<accession>A0ABT2GHK4</accession>
<dbReference type="RefSeq" id="WP_259487211.1">
    <property type="nucleotide sequence ID" value="NZ_JANTEZ010000005.1"/>
</dbReference>
<evidence type="ECO:0000313" key="2">
    <source>
        <dbReference type="EMBL" id="MCS5715706.1"/>
    </source>
</evidence>
<dbReference type="PROSITE" id="PS51257">
    <property type="entry name" value="PROKAR_LIPOPROTEIN"/>
    <property type="match status" value="1"/>
</dbReference>
<reference evidence="2" key="1">
    <citation type="submission" date="2022-08" db="EMBL/GenBank/DDBJ databases">
        <authorList>
            <person name="Deng Y."/>
            <person name="Han X.-F."/>
            <person name="Zhang Y.-Q."/>
        </authorList>
    </citation>
    <scope>NUCLEOTIDE SEQUENCE</scope>
    <source>
        <strain evidence="2">CPCC 205716</strain>
    </source>
</reference>